<dbReference type="RefSeq" id="WP_372390123.1">
    <property type="nucleotide sequence ID" value="NZ_JBGNYA010000001.1"/>
</dbReference>
<evidence type="ECO:0000313" key="3">
    <source>
        <dbReference type="EMBL" id="MFA1611752.1"/>
    </source>
</evidence>
<dbReference type="Gene3D" id="2.160.20.10">
    <property type="entry name" value="Single-stranded right-handed beta-helix, Pectin lyase-like"/>
    <property type="match status" value="1"/>
</dbReference>
<evidence type="ECO:0000256" key="2">
    <source>
        <dbReference type="SAM" id="Phobius"/>
    </source>
</evidence>
<proteinExistence type="predicted"/>
<dbReference type="InterPro" id="IPR013783">
    <property type="entry name" value="Ig-like_fold"/>
</dbReference>
<dbReference type="SMART" id="SM00710">
    <property type="entry name" value="PbH1"/>
    <property type="match status" value="7"/>
</dbReference>
<dbReference type="SUPFAM" id="SSF51126">
    <property type="entry name" value="Pectin lyase-like"/>
    <property type="match status" value="2"/>
</dbReference>
<reference evidence="3 4" key="1">
    <citation type="submission" date="2024-08" db="EMBL/GenBank/DDBJ databases">
        <title>Halobellus sp. MBLA0158 whole genome sequence.</title>
        <authorList>
            <person name="Hwang C.Y."/>
            <person name="Cho E.-S."/>
            <person name="Seo M.-J."/>
        </authorList>
    </citation>
    <scope>NUCLEOTIDE SEQUENCE [LARGE SCALE GENOMIC DNA]</scope>
    <source>
        <strain evidence="3 4">MBLA0158</strain>
    </source>
</reference>
<protein>
    <submittedName>
        <fullName evidence="3">Uncharacterized protein</fullName>
    </submittedName>
</protein>
<dbReference type="Gene3D" id="2.60.40.1120">
    <property type="entry name" value="Carboxypeptidase-like, regulatory domain"/>
    <property type="match status" value="1"/>
</dbReference>
<name>A0ABD5MCW1_9EURY</name>
<keyword evidence="2" id="KW-1133">Transmembrane helix</keyword>
<dbReference type="Proteomes" id="UP001570511">
    <property type="component" value="Unassembled WGS sequence"/>
</dbReference>
<feature type="transmembrane region" description="Helical" evidence="2">
    <location>
        <begin position="2652"/>
        <end position="2671"/>
    </location>
</feature>
<dbReference type="Gene3D" id="2.160.20.110">
    <property type="match status" value="2"/>
</dbReference>
<organism evidence="3 4">
    <name type="scientific">Halobellus rubicundus</name>
    <dbReference type="NCBI Taxonomy" id="2996466"/>
    <lineage>
        <taxon>Archaea</taxon>
        <taxon>Methanobacteriati</taxon>
        <taxon>Methanobacteriota</taxon>
        <taxon>Stenosarchaea group</taxon>
        <taxon>Halobacteria</taxon>
        <taxon>Halobacteriales</taxon>
        <taxon>Haloferacaceae</taxon>
        <taxon>Halobellus</taxon>
    </lineage>
</organism>
<dbReference type="Gene3D" id="2.60.40.10">
    <property type="entry name" value="Immunoglobulins"/>
    <property type="match status" value="3"/>
</dbReference>
<dbReference type="InterPro" id="IPR008969">
    <property type="entry name" value="CarboxyPept-like_regulatory"/>
</dbReference>
<evidence type="ECO:0000256" key="1">
    <source>
        <dbReference type="SAM" id="MobiDB-lite"/>
    </source>
</evidence>
<dbReference type="SUPFAM" id="SSF49464">
    <property type="entry name" value="Carboxypeptidase regulatory domain-like"/>
    <property type="match status" value="1"/>
</dbReference>
<dbReference type="EMBL" id="JBGNYA010000001">
    <property type="protein sequence ID" value="MFA1611752.1"/>
    <property type="molecule type" value="Genomic_DNA"/>
</dbReference>
<evidence type="ECO:0000313" key="4">
    <source>
        <dbReference type="Proteomes" id="UP001570511"/>
    </source>
</evidence>
<accession>A0ABD5MCW1</accession>
<keyword evidence="2" id="KW-0472">Membrane</keyword>
<dbReference type="InterPro" id="IPR006626">
    <property type="entry name" value="PbH1"/>
</dbReference>
<feature type="region of interest" description="Disordered" evidence="1">
    <location>
        <begin position="399"/>
        <end position="419"/>
    </location>
</feature>
<keyword evidence="4" id="KW-1185">Reference proteome</keyword>
<sequence length="2674" mass="281265">MGGSTLRQSGRTALVIAFCLFLTTSPVAGIGQFSDAGQQSALTASASGGSVQADLVDVNASELPGSGTEEDPYEISNASELQAMEDDLDAHYELVSDVNASNTSVWNGRSGFDPIGNDSQAFGGTLDGNGYEIDQLYINRSSTNRVGLFGRTNAATVRDISLTEVNVTGHKYVGALIGYSYQSAVQEVSTIGQVSGNENVGGVAGMNIETTIRSVSTNVEVNGSTSIGGLVGHNSNGTIRATSAMGSVNGSTDIGGLVGYNFEGTIAKASARGNVTGSVNVGGLVGENEATIRNASAFGDVAGSVKVGGLVGVNFGTIRETMAVGFVTDSDIVGGLVGINDGGIITDSYWSVNTTGQTNSDGGTPLKTAEMTGEAARTNMQGLAFGTVWMIQPRDYPTPAWQTTDQGGSAPGGGGSAYGSGIAPFTDTVRLSSPRVSSSLAGRISVESSVASETSVELLREGSTNYSIAITAPETAENVTFYIQERAISASQDVENLTMYLDGDQRAFDVGEDAGPGNSSWVAFNIPHFSTRTVSFTAESDIVVDADGGANYTSIQAGVDNATEGEIVEVRPGTYYEEVTVDKNISVVAPQGATLNGTPIGTIRFGITIPEESAVSPTIDGFTISNYSQAIKVSYTTGSIYLRNISIPEGDGIEARNSRGTLQLHNIHINSSIRTGIYAVDSAANWTVQDVIIRSYGNNGIRSDDSTGVWAIQDTTFTNSTAIYADSSASDWYLKNVTLREGSEINGDSASGNWSIQSTEFLDGSTLDGRFSDGRWLLSDVRMSGLNGDIAISGYDSNANWLLHNVTSGPINADYSGGNWSVSESTIQNGRDGLSTAQSSSRWKIYRTVVRNNTYGIWGNVSGNWEIYQSQIVNNSEAGVFVTGSGTLRIAQSVVVQGSATDIETYGSPEPWVNATYNWWGDPAVDGADCIGNVTCANPLSVPPTRIGGVISAESGTSLIGDRVVAYTGNVERGTDLFEAQISDDGQFRIETDHPGVNHTLVYGDDDAGVTFNRVPDFYAIGNVTPPVAVNATLPTAHNVSIQVTDQYGNSIENADVVIEHRNDGAVLREGERDATNESGYLSIDGATTFELVGNLTIDAALGGVGGSTNIQVDSDRTVTVELSGADVTGNLSASGGSVASDRVGIFRLTDDSEVEGVETIVDESGQFSVGAASAEQNYTLAFGDEDAGDISNDVPDLYAVRRVSPPVDVGNVTIPEAYSVSVRVVDRNGEPIQGADIAISHKNGDAVVEEGERNVTNETGYLSSAASAPLELVGNVTVWANYNGVNNSTTLQIDDTKGDRSVVIALTRPDVSGTLSAESGASLEDDTIGLFRQTDGGDIEGVDSTVGADGNFTISGGSADETYTLAFGDDDPGAPNGVPDLYAIQRVSPPADVGDITIPNAYNVSVQVVGPNGEPIPDADAAITHTNGDAIIEEGERDATNETGYVTDGEYTTFEFVGNITVYARFRGISNSTNATVTDDRTGNERIVVELPGYEVNGTVTDADGDAVPNSSVVYDGTDGGDEALWTRSVTDESGRYRTQLFPEGYQVRFRQDSENITFPIDGVPDIYGVGGVPIDGSTRNDISLPRGNRLQIQVTNGTAPLADATVEIVHRNPNGGVSGVEAQTNETGWVQLGGTSGVEVNGTIDVELDSRSYYAERSTIVDSNDSIVLEAEKLINVTGQVINASGDSVTDGEVFARSREGAINDESPIVDNGEYELTLAPNSTYELGFRQDGEGTDVDFPQDGVPDVQSLTVIQTEATDKQVAEQQLGVGHPFDITVKNPDGTNASDIPVYVSDNDVEENFALGVAGETNENGSFVFDGADEPGIEVNGSIDVYVDVPDDSGLSDANRRNIVVDEPGNVTIQLAEALRVNGTIRQPDGVTPAGDERIQVVAAEQDRSAGATVHTDETGFFDAQVPAEGAYHLGFVQADEGSPARLPYPRDGVPDFYAISTVTSGAEGDLGNVTLPEPHNLTVNVVGPNDDLVENATVRLWSTANDAYQWGGETVVDDGSFTVEVNGSVDIRAAAPDEADLRTETERIEVTSDDTVNITLNRNVTVFGSVDYRNGNDTAGYTMELFGDGGDHRLTNETGHFELYPEPNQFYALAFKQTDWEDGRANFPKDGRPDLHTFGVTEVQDEDRSVGDLTLPQAHLVNITVETSDGEPVADAAVDLNTYSGPASAHHPGTTNDDGEVILNGSNSPGIEVNGTLRIGVGETDEYAWNATRIDVSEKRNVTLVVRDRVNVTGRLANESGAALTDFDVFVGRSQAGFPTGQTNDTGWFTVGVGANQSHSLTVIQRDSETGEVAPRDGVTDFYELPTVDVDTEDRNLQTQTVPDSHGILHVSVENESGDPVGDALVTIFANQSGTPGVESARLGSLTDEQGYFTAGDHRGIEAAGNYTIRVERPPNADQYVDETYIREVNVTEEGGDETVVVTLNETDATEPKSDISITDVSLRETEVTAGDPISVDVELNNQGGAVGTTTVELTSVDGTISVSENVEVESGSTATTTLRTTVETAGAYDLTLSAAGDSVWDGSVTVVPKPANVTLVDADVSPKNVTVGESVYVNVTVQNTGDEPGNIPLRVLANGQQKFGDEVNVSGDSTKTVQLPIGIPFSSAGEYEITVVNQSDRDNSVQAGTVTVIEETTESGTGAPGFGFVPAVVALFGVIFLFRRR</sequence>
<gene>
    <name evidence="3" type="ORF">OS889_12130</name>
</gene>
<comment type="caution">
    <text evidence="3">The sequence shown here is derived from an EMBL/GenBank/DDBJ whole genome shotgun (WGS) entry which is preliminary data.</text>
</comment>
<keyword evidence="2" id="KW-0812">Transmembrane</keyword>
<dbReference type="InterPro" id="IPR011050">
    <property type="entry name" value="Pectin_lyase_fold/virulence"/>
</dbReference>
<feature type="compositionally biased region" description="Gly residues" evidence="1">
    <location>
        <begin position="409"/>
        <end position="418"/>
    </location>
</feature>
<dbReference type="InterPro" id="IPR012334">
    <property type="entry name" value="Pectin_lyas_fold"/>
</dbReference>